<feature type="compositionally biased region" description="Basic and acidic residues" evidence="1">
    <location>
        <begin position="114"/>
        <end position="127"/>
    </location>
</feature>
<reference evidence="2 4" key="1">
    <citation type="submission" date="2019-01" db="EMBL/GenBank/DDBJ databases">
        <title>Brevundimonas diminuta Genome sequencing and assembly.</title>
        <authorList>
            <person name="Chen H."/>
        </authorList>
    </citation>
    <scope>NUCLEOTIDE SEQUENCE [LARGE SCALE GENOMIC DNA]</scope>
    <source>
        <strain evidence="2">ATCC</strain>
        <strain evidence="4">ATCC(B) 19146</strain>
    </source>
</reference>
<dbReference type="EMBL" id="CP035093">
    <property type="protein sequence ID" value="QAT13869.1"/>
    <property type="molecule type" value="Genomic_DNA"/>
</dbReference>
<keyword evidence="5" id="KW-1185">Reference proteome</keyword>
<evidence type="ECO:0000313" key="4">
    <source>
        <dbReference type="Proteomes" id="UP000287388"/>
    </source>
</evidence>
<dbReference type="InterPro" id="IPR010781">
    <property type="entry name" value="DUF1376"/>
</dbReference>
<dbReference type="AlphaFoldDB" id="A0A410NVJ0"/>
<evidence type="ECO:0000313" key="2">
    <source>
        <dbReference type="EMBL" id="QAT13869.1"/>
    </source>
</evidence>
<name>A0A410NVJ0_BREDI</name>
<protein>
    <submittedName>
        <fullName evidence="2">DUF1376 domain-containing protein</fullName>
    </submittedName>
    <submittedName>
        <fullName evidence="3">YdaU family protein</fullName>
    </submittedName>
</protein>
<dbReference type="Proteomes" id="UP000596117">
    <property type="component" value="Chromosome"/>
</dbReference>
<organism evidence="2 4">
    <name type="scientific">Brevundimonas diminuta</name>
    <name type="common">Pseudomonas diminuta</name>
    <dbReference type="NCBI Taxonomy" id="293"/>
    <lineage>
        <taxon>Bacteria</taxon>
        <taxon>Pseudomonadati</taxon>
        <taxon>Pseudomonadota</taxon>
        <taxon>Alphaproteobacteria</taxon>
        <taxon>Caulobacterales</taxon>
        <taxon>Caulobacteraceae</taxon>
        <taxon>Brevundimonas</taxon>
    </lineage>
</organism>
<dbReference type="Pfam" id="PF07120">
    <property type="entry name" value="DUF1376"/>
    <property type="match status" value="1"/>
</dbReference>
<evidence type="ECO:0000313" key="3">
    <source>
        <dbReference type="EMBL" id="QQB88766.1"/>
    </source>
</evidence>
<reference evidence="3 5" key="2">
    <citation type="submission" date="2020-12" db="EMBL/GenBank/DDBJ databases">
        <title>FDA dAtabase for Regulatory Grade micrObial Sequences (FDA-ARGOS): Supporting development and validation of Infectious Disease Dx tests.</title>
        <authorList>
            <person name="Kerrigan L."/>
            <person name="Long C."/>
            <person name="Tallon L."/>
            <person name="Sadzewicz L."/>
            <person name="Zhao X."/>
            <person name="Boylan J."/>
            <person name="Ott S."/>
            <person name="Bowen H."/>
            <person name="Vavikolanu K."/>
            <person name="Mehta A."/>
            <person name="Aluvathingal J."/>
            <person name="Nadendla S."/>
            <person name="Yan Y."/>
            <person name="Sichtig H."/>
        </authorList>
    </citation>
    <scope>NUCLEOTIDE SEQUENCE [LARGE SCALE GENOMIC DNA]</scope>
    <source>
        <strain evidence="3 5">FDAARGOS_1026</strain>
    </source>
</reference>
<dbReference type="Proteomes" id="UP000287388">
    <property type="component" value="Chromosome"/>
</dbReference>
<evidence type="ECO:0000256" key="1">
    <source>
        <dbReference type="SAM" id="MobiDB-lite"/>
    </source>
</evidence>
<dbReference type="EMBL" id="CP066026">
    <property type="protein sequence ID" value="QQB88766.1"/>
    <property type="molecule type" value="Genomic_DNA"/>
</dbReference>
<gene>
    <name evidence="2" type="ORF">EQG53_05560</name>
    <name evidence="3" type="ORF">I6H83_16865</name>
</gene>
<proteinExistence type="predicted"/>
<dbReference type="RefSeq" id="WP_128719367.1">
    <property type="nucleotide sequence ID" value="NZ_CBCRVN010000054.1"/>
</dbReference>
<evidence type="ECO:0000313" key="5">
    <source>
        <dbReference type="Proteomes" id="UP000596117"/>
    </source>
</evidence>
<feature type="region of interest" description="Disordered" evidence="1">
    <location>
        <begin position="95"/>
        <end position="146"/>
    </location>
</feature>
<dbReference type="KEGG" id="bdm:EQG53_05560"/>
<sequence length="245" mass="27279">MSRMDWHPRYHRAFLEGTQRLTLEERGCYTTILDLIYDRGGPIPDDARWLAGWMNCSVRKWMAIRSVLIASGKITVEGEGDEAVIRNERADFELDSQSARRRANAKSGSSGGRKSAEKRAKAKENNDKGQATAQASLKLKTETETVSSVDKSTDAVRVVVDHDKDAWDQAVSILTDRGALQERQARSLFGRLLSANGLEARDMLPSLASALVNQTQDPAAYLTKAAESIAKRRHGPPRERRVSWV</sequence>
<accession>A0A410NVJ0</accession>